<proteinExistence type="predicted"/>
<evidence type="ECO:0000256" key="1">
    <source>
        <dbReference type="SAM" id="MobiDB-lite"/>
    </source>
</evidence>
<feature type="region of interest" description="Disordered" evidence="1">
    <location>
        <begin position="82"/>
        <end position="102"/>
    </location>
</feature>
<protein>
    <submittedName>
        <fullName evidence="2">Uncharacterized protein</fullName>
    </submittedName>
</protein>
<accession>A0AAV4XJV7</accession>
<dbReference type="EMBL" id="BPLR01017911">
    <property type="protein sequence ID" value="GIY95422.1"/>
    <property type="molecule type" value="Genomic_DNA"/>
</dbReference>
<name>A0AAV4XJV7_CAEEX</name>
<sequence length="102" mass="11904">MCLVNFFVFLPVIAFEKFSGHSKMVFIEVKTEDKDNGENLSAFSKKNVSSFAYFKQRGGMYEKKKDEVDIVNFMFALRVYKSEESRSSRTESQRKIKEGHKP</sequence>
<evidence type="ECO:0000313" key="3">
    <source>
        <dbReference type="Proteomes" id="UP001054945"/>
    </source>
</evidence>
<dbReference type="Proteomes" id="UP001054945">
    <property type="component" value="Unassembled WGS sequence"/>
</dbReference>
<keyword evidence="3" id="KW-1185">Reference proteome</keyword>
<reference evidence="2 3" key="1">
    <citation type="submission" date="2021-06" db="EMBL/GenBank/DDBJ databases">
        <title>Caerostris extrusa draft genome.</title>
        <authorList>
            <person name="Kono N."/>
            <person name="Arakawa K."/>
        </authorList>
    </citation>
    <scope>NUCLEOTIDE SEQUENCE [LARGE SCALE GENOMIC DNA]</scope>
</reference>
<gene>
    <name evidence="2" type="ORF">CEXT_231601</name>
</gene>
<dbReference type="AlphaFoldDB" id="A0AAV4XJV7"/>
<comment type="caution">
    <text evidence="2">The sequence shown here is derived from an EMBL/GenBank/DDBJ whole genome shotgun (WGS) entry which is preliminary data.</text>
</comment>
<organism evidence="2 3">
    <name type="scientific">Caerostris extrusa</name>
    <name type="common">Bark spider</name>
    <name type="synonym">Caerostris bankana</name>
    <dbReference type="NCBI Taxonomy" id="172846"/>
    <lineage>
        <taxon>Eukaryota</taxon>
        <taxon>Metazoa</taxon>
        <taxon>Ecdysozoa</taxon>
        <taxon>Arthropoda</taxon>
        <taxon>Chelicerata</taxon>
        <taxon>Arachnida</taxon>
        <taxon>Araneae</taxon>
        <taxon>Araneomorphae</taxon>
        <taxon>Entelegynae</taxon>
        <taxon>Araneoidea</taxon>
        <taxon>Araneidae</taxon>
        <taxon>Caerostris</taxon>
    </lineage>
</organism>
<evidence type="ECO:0000313" key="2">
    <source>
        <dbReference type="EMBL" id="GIY95422.1"/>
    </source>
</evidence>